<keyword evidence="1" id="KW-0378">Hydrolase</keyword>
<dbReference type="CDD" id="cd00085">
    <property type="entry name" value="HNHc"/>
    <property type="match status" value="1"/>
</dbReference>
<reference evidence="1" key="1">
    <citation type="submission" date="2022-12" db="EMBL/GenBank/DDBJ databases">
        <title>Polyphasic identification of a Novel Hot-Spring Cyanobacterium Ocullathermofonsia sinensis gen nov. sp. nov. and Genomic Insights on its Adaptations to the Thermal Habitat.</title>
        <authorList>
            <person name="Daroch M."/>
            <person name="Tang J."/>
            <person name="Jiang Y."/>
        </authorList>
    </citation>
    <scope>NUCLEOTIDE SEQUENCE</scope>
    <source>
        <strain evidence="1">PKUAC-SCTA174</strain>
    </source>
</reference>
<keyword evidence="1" id="KW-0255">Endonuclease</keyword>
<proteinExistence type="predicted"/>
<evidence type="ECO:0000313" key="2">
    <source>
        <dbReference type="EMBL" id="WAL62012.1"/>
    </source>
</evidence>
<gene>
    <name evidence="1" type="ORF">OXH18_01880</name>
    <name evidence="2" type="ORF">OXH18_08520</name>
</gene>
<keyword evidence="1" id="KW-0540">Nuclease</keyword>
<dbReference type="GO" id="GO:0004519">
    <property type="term" value="F:endonuclease activity"/>
    <property type="evidence" value="ECO:0007669"/>
    <property type="project" value="UniProtKB-KW"/>
</dbReference>
<dbReference type="RefSeq" id="WP_268610731.1">
    <property type="nucleotide sequence ID" value="NZ_CP113797.1"/>
</dbReference>
<sequence>MGHVFKPSTIPTVDEYVSGLSALGSRINELQLRLLQEQYYAPNRTVTATQLAELIGIESGRGMVNLLYGRLGRLFCEATGFEPSQREIGTHRWWSVWSSGYEERNPYRFFWEMHPEVAEALEALGWVTPERSSSVTFPDEVDETTVFREGAVCKVSVNAYERSPQARQRCIAYYGTSCFACGFNFGQVFGELGEGFIHVHHLCPISEIAEEYEVDPVKDLRPVCPNCHAMIHRRSPPLSIEELQILLSSSKVQPPPNNSGAAD</sequence>
<dbReference type="Proteomes" id="UP001163152">
    <property type="component" value="Chromosome"/>
</dbReference>
<organism evidence="1 3">
    <name type="scientific">Thermocoleostomius sinensis A174</name>
    <dbReference type="NCBI Taxonomy" id="2016057"/>
    <lineage>
        <taxon>Bacteria</taxon>
        <taxon>Bacillati</taxon>
        <taxon>Cyanobacteriota</taxon>
        <taxon>Cyanophyceae</taxon>
        <taxon>Oculatellales</taxon>
        <taxon>Oculatellaceae</taxon>
        <taxon>Thermocoleostomius</taxon>
    </lineage>
</organism>
<dbReference type="EMBL" id="CP113797">
    <property type="protein sequence ID" value="WAL60771.1"/>
    <property type="molecule type" value="Genomic_DNA"/>
</dbReference>
<dbReference type="EMBL" id="CP113797">
    <property type="protein sequence ID" value="WAL62012.1"/>
    <property type="molecule type" value="Genomic_DNA"/>
</dbReference>
<evidence type="ECO:0000313" key="1">
    <source>
        <dbReference type="EMBL" id="WAL60771.1"/>
    </source>
</evidence>
<protein>
    <submittedName>
        <fullName evidence="1">HNH endonuclease</fullName>
    </submittedName>
</protein>
<accession>A0A9E8ZDE2</accession>
<evidence type="ECO:0000313" key="3">
    <source>
        <dbReference type="Proteomes" id="UP001163152"/>
    </source>
</evidence>
<keyword evidence="3" id="KW-1185">Reference proteome</keyword>
<dbReference type="InterPro" id="IPR003615">
    <property type="entry name" value="HNH_nuc"/>
</dbReference>
<dbReference type="AlphaFoldDB" id="A0A9E8ZDE2"/>
<dbReference type="KEGG" id="tsin:OXH18_01880"/>
<dbReference type="KEGG" id="tsin:OXH18_08520"/>
<name>A0A9E8ZDE2_9CYAN</name>